<dbReference type="Pfam" id="PF07690">
    <property type="entry name" value="MFS_1"/>
    <property type="match status" value="1"/>
</dbReference>
<accession>A0A6P7GTQ9</accession>
<dbReference type="PANTHER" id="PTHR23506:SF28">
    <property type="entry name" value="MFS-TYPE TRANSPORTER SLC18B1-LIKE PROTEIN"/>
    <property type="match status" value="1"/>
</dbReference>
<evidence type="ECO:0000256" key="4">
    <source>
        <dbReference type="ARBA" id="ARBA00022989"/>
    </source>
</evidence>
<name>A0A6P7GTQ9_DIAVI</name>
<evidence type="ECO:0000313" key="8">
    <source>
        <dbReference type="RefSeq" id="XP_028147215.1"/>
    </source>
</evidence>
<gene>
    <name evidence="8" type="primary">LOC114340640</name>
</gene>
<dbReference type="AlphaFoldDB" id="A0A6P7GTQ9"/>
<evidence type="ECO:0000256" key="2">
    <source>
        <dbReference type="ARBA" id="ARBA00022448"/>
    </source>
</evidence>
<feature type="domain" description="Major facilitator superfamily (MFS) profile" evidence="7">
    <location>
        <begin position="87"/>
        <end position="485"/>
    </location>
</feature>
<dbReference type="InParanoid" id="A0A6P7GTQ9"/>
<keyword evidence="3 6" id="KW-0812">Transmembrane</keyword>
<dbReference type="Gene3D" id="1.20.1250.20">
    <property type="entry name" value="MFS general substrate transporter like domains"/>
    <property type="match status" value="2"/>
</dbReference>
<feature type="transmembrane region" description="Helical" evidence="6">
    <location>
        <begin position="218"/>
        <end position="243"/>
    </location>
</feature>
<feature type="transmembrane region" description="Helical" evidence="6">
    <location>
        <begin position="177"/>
        <end position="206"/>
    </location>
</feature>
<dbReference type="InterPro" id="IPR020846">
    <property type="entry name" value="MFS_dom"/>
</dbReference>
<organism evidence="8">
    <name type="scientific">Diabrotica virgifera virgifera</name>
    <name type="common">western corn rootworm</name>
    <dbReference type="NCBI Taxonomy" id="50390"/>
    <lineage>
        <taxon>Eukaryota</taxon>
        <taxon>Metazoa</taxon>
        <taxon>Ecdysozoa</taxon>
        <taxon>Arthropoda</taxon>
        <taxon>Hexapoda</taxon>
        <taxon>Insecta</taxon>
        <taxon>Pterygota</taxon>
        <taxon>Neoptera</taxon>
        <taxon>Endopterygota</taxon>
        <taxon>Coleoptera</taxon>
        <taxon>Polyphaga</taxon>
        <taxon>Cucujiformia</taxon>
        <taxon>Chrysomeloidea</taxon>
        <taxon>Chrysomelidae</taxon>
        <taxon>Galerucinae</taxon>
        <taxon>Diabroticina</taxon>
        <taxon>Diabroticites</taxon>
        <taxon>Diabrotica</taxon>
    </lineage>
</organism>
<feature type="transmembrane region" description="Helical" evidence="6">
    <location>
        <begin position="424"/>
        <end position="441"/>
    </location>
</feature>
<dbReference type="GO" id="GO:0016020">
    <property type="term" value="C:membrane"/>
    <property type="evidence" value="ECO:0007669"/>
    <property type="project" value="UniProtKB-SubCell"/>
</dbReference>
<dbReference type="InterPro" id="IPR050930">
    <property type="entry name" value="MFS_Vesicular_Transporter"/>
</dbReference>
<feature type="transmembrane region" description="Helical" evidence="6">
    <location>
        <begin position="121"/>
        <end position="141"/>
    </location>
</feature>
<sequence length="569" mass="62319">MDKETSDTFARNFTSDNIDLSLNTSNSYTFTGRIVLRTLQRSKSMSCVSPDSFSSGEVRRMRERLLRTNAHVTPSSIMSLSRYQKMTLLSLALVDFMSFCSMSIMAPFFPREAFEKGMSDTMTGFVFSFYALVMFISSPIFGKILPVFGAKFLFILGIFVAGLCNILFGLLEYISNYTLFTTFCILIRGFEALGASAFSTASYIFVVNSFPNNIGSVIGILETFVGLGMSTGPAVGGILYSLGGFSVPFYVLGVAMVFIGLINLLLLPNVEDCDSMTNKTTSMMKLIKIPAVIVTGLVVTVVSSIWAFLEPTLEPHLRDFNLSPEKIGLIFLLFSALYGISSPAWGWVADRINHPWLMMVAGLFMCTLGLLLLGPCPYIPVLSQNLWLDLVALSILGISVALTLMPTFLRILTSATKAGYSDSLVTYSVVAGVWSCMYSLGEVLGPALGGFLMGRYGFPMASTVMATVIFSLAIFTTIFFILNSTVCKEAERKSDSGISESWRSSNLSMSNEHTPLLLSTIDGGLQSSYKKQYYTQNARNCDAFDYYHTLMEPKTSVSVSKTGKGSSEI</sequence>
<evidence type="ECO:0000256" key="3">
    <source>
        <dbReference type="ARBA" id="ARBA00022692"/>
    </source>
</evidence>
<feature type="transmembrane region" description="Helical" evidence="6">
    <location>
        <begin position="461"/>
        <end position="482"/>
    </location>
</feature>
<feature type="transmembrane region" description="Helical" evidence="6">
    <location>
        <begin position="88"/>
        <end position="109"/>
    </location>
</feature>
<feature type="transmembrane region" description="Helical" evidence="6">
    <location>
        <begin position="249"/>
        <end position="268"/>
    </location>
</feature>
<feature type="transmembrane region" description="Helical" evidence="6">
    <location>
        <begin position="153"/>
        <end position="171"/>
    </location>
</feature>
<keyword evidence="5 6" id="KW-0472">Membrane</keyword>
<evidence type="ECO:0000256" key="1">
    <source>
        <dbReference type="ARBA" id="ARBA00004141"/>
    </source>
</evidence>
<dbReference type="SUPFAM" id="SSF103473">
    <property type="entry name" value="MFS general substrate transporter"/>
    <property type="match status" value="1"/>
</dbReference>
<protein>
    <submittedName>
        <fullName evidence="8">MFS-type transporter SLC18B1-like isoform X1</fullName>
    </submittedName>
</protein>
<evidence type="ECO:0000259" key="7">
    <source>
        <dbReference type="PROSITE" id="PS50850"/>
    </source>
</evidence>
<feature type="transmembrane region" description="Helical" evidence="6">
    <location>
        <begin position="289"/>
        <end position="309"/>
    </location>
</feature>
<keyword evidence="2" id="KW-0813">Transport</keyword>
<dbReference type="PROSITE" id="PS50850">
    <property type="entry name" value="MFS"/>
    <property type="match status" value="1"/>
</dbReference>
<evidence type="ECO:0000256" key="5">
    <source>
        <dbReference type="ARBA" id="ARBA00023136"/>
    </source>
</evidence>
<dbReference type="GO" id="GO:0022857">
    <property type="term" value="F:transmembrane transporter activity"/>
    <property type="evidence" value="ECO:0007669"/>
    <property type="project" value="InterPro"/>
</dbReference>
<feature type="transmembrane region" description="Helical" evidence="6">
    <location>
        <begin position="329"/>
        <end position="349"/>
    </location>
</feature>
<keyword evidence="4 6" id="KW-1133">Transmembrane helix</keyword>
<dbReference type="InterPro" id="IPR011701">
    <property type="entry name" value="MFS"/>
</dbReference>
<evidence type="ECO:0000256" key="6">
    <source>
        <dbReference type="SAM" id="Phobius"/>
    </source>
</evidence>
<feature type="transmembrane region" description="Helical" evidence="6">
    <location>
        <begin position="356"/>
        <end position="374"/>
    </location>
</feature>
<reference evidence="8" key="1">
    <citation type="submission" date="2025-08" db="UniProtKB">
        <authorList>
            <consortium name="RefSeq"/>
        </authorList>
    </citation>
    <scope>IDENTIFICATION</scope>
    <source>
        <tissue evidence="8">Whole insect</tissue>
    </source>
</reference>
<dbReference type="RefSeq" id="XP_028147215.1">
    <property type="nucleotide sequence ID" value="XM_028291414.1"/>
</dbReference>
<dbReference type="InterPro" id="IPR036259">
    <property type="entry name" value="MFS_trans_sf"/>
</dbReference>
<proteinExistence type="predicted"/>
<dbReference type="PANTHER" id="PTHR23506">
    <property type="entry name" value="GH10249P"/>
    <property type="match status" value="1"/>
</dbReference>
<feature type="transmembrane region" description="Helical" evidence="6">
    <location>
        <begin position="386"/>
        <end position="412"/>
    </location>
</feature>
<comment type="subcellular location">
    <subcellularLocation>
        <location evidence="1">Membrane</location>
        <topology evidence="1">Multi-pass membrane protein</topology>
    </subcellularLocation>
</comment>